<accession>A0A8K1FBH1</accession>
<evidence type="ECO:0000256" key="1">
    <source>
        <dbReference type="SAM" id="Coils"/>
    </source>
</evidence>
<dbReference type="AlphaFoldDB" id="A0A8K1FBH1"/>
<evidence type="ECO:0000256" key="2">
    <source>
        <dbReference type="SAM" id="MobiDB-lite"/>
    </source>
</evidence>
<dbReference type="Proteomes" id="UP000794436">
    <property type="component" value="Unassembled WGS sequence"/>
</dbReference>
<evidence type="ECO:0000313" key="3">
    <source>
        <dbReference type="EMBL" id="TMW57270.1"/>
    </source>
</evidence>
<dbReference type="OrthoDB" id="79839at2759"/>
<keyword evidence="1" id="KW-0175">Coiled coil</keyword>
<reference evidence="3" key="1">
    <citation type="submission" date="2019-03" db="EMBL/GenBank/DDBJ databases">
        <title>Long read genome sequence of the mycoparasitic Pythium oligandrum ATCC 38472 isolated from sugarbeet rhizosphere.</title>
        <authorList>
            <person name="Gaulin E."/>
        </authorList>
    </citation>
    <scope>NUCLEOTIDE SEQUENCE</scope>
    <source>
        <strain evidence="3">ATCC 38472_TT</strain>
    </source>
</reference>
<keyword evidence="4" id="KW-1185">Reference proteome</keyword>
<dbReference type="EMBL" id="SPLM01000144">
    <property type="protein sequence ID" value="TMW57270.1"/>
    <property type="molecule type" value="Genomic_DNA"/>
</dbReference>
<comment type="caution">
    <text evidence="3">The sequence shown here is derived from an EMBL/GenBank/DDBJ whole genome shotgun (WGS) entry which is preliminary data.</text>
</comment>
<name>A0A8K1FBH1_PYTOL</name>
<feature type="compositionally biased region" description="Basic and acidic residues" evidence="2">
    <location>
        <begin position="155"/>
        <end position="168"/>
    </location>
</feature>
<feature type="compositionally biased region" description="Basic and acidic residues" evidence="2">
    <location>
        <begin position="198"/>
        <end position="221"/>
    </location>
</feature>
<sequence length="285" mass="31073">MGGKQSKLKKELETLRADAVKSQQQVDTLQNEKRLLEYKLQVLQEMAAKAQLEAEHATQLALESEEKMKVLKWELVRSLSVATTTSSPSPSSTTASPRVAVNWKLKEGVALRGGGARGHVQSVPEVTRAGESRPQLPERRAQSERVTKAAQPQREPLKKSNQEEKTSIHEVAVVSSSSSEDEDARAHSKAPSKQTSQPDKDTEDVKAMADSETRDEDDSKTKVKGSSGLASLFRRKSKPSTPRSASDDSDGDAKPSSTPPTKTGSRDARKDEDDAVLALSEDEEE</sequence>
<proteinExistence type="predicted"/>
<evidence type="ECO:0000313" key="4">
    <source>
        <dbReference type="Proteomes" id="UP000794436"/>
    </source>
</evidence>
<feature type="compositionally biased region" description="Basic and acidic residues" evidence="2">
    <location>
        <begin position="128"/>
        <end position="147"/>
    </location>
</feature>
<feature type="region of interest" description="Disordered" evidence="2">
    <location>
        <begin position="110"/>
        <end position="285"/>
    </location>
</feature>
<organism evidence="3 4">
    <name type="scientific">Pythium oligandrum</name>
    <name type="common">Mycoparasitic fungus</name>
    <dbReference type="NCBI Taxonomy" id="41045"/>
    <lineage>
        <taxon>Eukaryota</taxon>
        <taxon>Sar</taxon>
        <taxon>Stramenopiles</taxon>
        <taxon>Oomycota</taxon>
        <taxon>Peronosporomycetes</taxon>
        <taxon>Pythiales</taxon>
        <taxon>Pythiaceae</taxon>
        <taxon>Pythium</taxon>
    </lineage>
</organism>
<feature type="coiled-coil region" evidence="1">
    <location>
        <begin position="5"/>
        <end position="60"/>
    </location>
</feature>
<protein>
    <submittedName>
        <fullName evidence="3">Uncharacterized protein</fullName>
    </submittedName>
</protein>
<gene>
    <name evidence="3" type="ORF">Poli38472_003195</name>
</gene>